<dbReference type="Pfam" id="PF10467">
    <property type="entry name" value="Inhibitor_I48"/>
    <property type="match status" value="1"/>
</dbReference>
<evidence type="ECO:0000313" key="7">
    <source>
        <dbReference type="Proteomes" id="UP001140091"/>
    </source>
</evidence>
<evidence type="ECO:0000256" key="3">
    <source>
        <dbReference type="ARBA" id="ARBA00022704"/>
    </source>
</evidence>
<comment type="caution">
    <text evidence="6">The sequence shown here is derived from an EMBL/GenBank/DDBJ whole genome shotgun (WGS) entry which is preliminary data.</text>
</comment>
<evidence type="ECO:0000256" key="2">
    <source>
        <dbReference type="ARBA" id="ARBA00022690"/>
    </source>
</evidence>
<evidence type="ECO:0000256" key="4">
    <source>
        <dbReference type="ARBA" id="ARBA00024855"/>
    </source>
</evidence>
<comment type="function">
    <text evidence="4">Binds and inhibits cysteine proteinases. Inhibits most strongly papain and cathepsin L, more weakly bromelain and cathepsin B while it is completely ineffective against cathepsin H.</text>
</comment>
<evidence type="ECO:0000256" key="5">
    <source>
        <dbReference type="ARBA" id="ARBA00025775"/>
    </source>
</evidence>
<reference evidence="6" key="1">
    <citation type="submission" date="2022-06" db="EMBL/GenBank/DDBJ databases">
        <title>Genome Sequence of Candolleomyces eurysporus.</title>
        <authorList>
            <person name="Buettner E."/>
        </authorList>
    </citation>
    <scope>NUCLEOTIDE SEQUENCE</scope>
    <source>
        <strain evidence="6">VTCC 930004</strain>
    </source>
</reference>
<feature type="non-terminal residue" evidence="6">
    <location>
        <position position="1"/>
    </location>
</feature>
<protein>
    <submittedName>
        <fullName evidence="6">Uncharacterized protein</fullName>
    </submittedName>
</protein>
<dbReference type="InterPro" id="IPR019508">
    <property type="entry name" value="Prot_inh_I48_clitocypin"/>
</dbReference>
<evidence type="ECO:0000256" key="1">
    <source>
        <dbReference type="ARBA" id="ARBA00011738"/>
    </source>
</evidence>
<dbReference type="OrthoDB" id="2905687at2759"/>
<keyword evidence="7" id="KW-1185">Reference proteome</keyword>
<proteinExistence type="inferred from homology"/>
<gene>
    <name evidence="6" type="ORF">H1R20_g11161</name>
</gene>
<dbReference type="Proteomes" id="UP001140091">
    <property type="component" value="Unassembled WGS sequence"/>
</dbReference>
<accession>A0A9W8J1Z1</accession>
<evidence type="ECO:0000313" key="6">
    <source>
        <dbReference type="EMBL" id="KAJ2925939.1"/>
    </source>
</evidence>
<keyword evidence="3" id="KW-0789">Thiol protease inhibitor</keyword>
<dbReference type="EMBL" id="JANBPK010001097">
    <property type="protein sequence ID" value="KAJ2925939.1"/>
    <property type="molecule type" value="Genomic_DNA"/>
</dbReference>
<name>A0A9W8J1Z1_9AGAR</name>
<dbReference type="GO" id="GO:0004869">
    <property type="term" value="F:cysteine-type endopeptidase inhibitor activity"/>
    <property type="evidence" value="ECO:0007669"/>
    <property type="project" value="UniProtKB-KW"/>
</dbReference>
<comment type="similarity">
    <text evidence="5">Belongs to the protease inhibitor I48 family.</text>
</comment>
<organism evidence="6 7">
    <name type="scientific">Candolleomyces eurysporus</name>
    <dbReference type="NCBI Taxonomy" id="2828524"/>
    <lineage>
        <taxon>Eukaryota</taxon>
        <taxon>Fungi</taxon>
        <taxon>Dikarya</taxon>
        <taxon>Basidiomycota</taxon>
        <taxon>Agaricomycotina</taxon>
        <taxon>Agaricomycetes</taxon>
        <taxon>Agaricomycetidae</taxon>
        <taxon>Agaricales</taxon>
        <taxon>Agaricineae</taxon>
        <taxon>Psathyrellaceae</taxon>
        <taxon>Candolleomyces</taxon>
    </lineage>
</organism>
<comment type="subunit">
    <text evidence="1">Homodimer.</text>
</comment>
<sequence>MPLKPGLYQIRYVPPHITPPFFGGVNAVGEDINKPVAALPLIPPFRGVRTWEVTAVPDKKDQYIIATPGFKSPSTGVGPIRAGWGRPVRKPVDTEGLDPAAAAEAELKADIEAEEEGTLPHPDLPVLFTTAIKHWVIQEASDGGGDPNKVTYTIKVPTKIMGAITAVSVENNILVTKNYPSLIVIHFQIPNWQFVPVPRN</sequence>
<dbReference type="AlphaFoldDB" id="A0A9W8J1Z1"/>
<keyword evidence="2" id="KW-0646">Protease inhibitor</keyword>
<dbReference type="Gene3D" id="2.80.10.50">
    <property type="match status" value="1"/>
</dbReference>